<feature type="compositionally biased region" description="Polar residues" evidence="2">
    <location>
        <begin position="487"/>
        <end position="498"/>
    </location>
</feature>
<dbReference type="PROSITE" id="PS50158">
    <property type="entry name" value="ZF_CCHC"/>
    <property type="match status" value="2"/>
</dbReference>
<accession>A0A7J6NL17</accession>
<feature type="domain" description="Reverse transcriptase" evidence="4">
    <location>
        <begin position="808"/>
        <end position="1013"/>
    </location>
</feature>
<dbReference type="Gene3D" id="3.30.70.270">
    <property type="match status" value="1"/>
</dbReference>
<dbReference type="PANTHER" id="PTHR37984">
    <property type="entry name" value="PROTEIN CBG26694"/>
    <property type="match status" value="1"/>
</dbReference>
<dbReference type="Gene3D" id="3.10.10.10">
    <property type="entry name" value="HIV Type 1 Reverse Transcriptase, subunit A, domain 1"/>
    <property type="match status" value="1"/>
</dbReference>
<dbReference type="InterPro" id="IPR001878">
    <property type="entry name" value="Znf_CCHC"/>
</dbReference>
<protein>
    <recommendedName>
        <fullName evidence="8">Reverse transcriptase</fullName>
    </recommendedName>
</protein>
<dbReference type="SMART" id="SM00343">
    <property type="entry name" value="ZnF_C2HC"/>
    <property type="match status" value="3"/>
</dbReference>
<feature type="region of interest" description="Disordered" evidence="2">
    <location>
        <begin position="147"/>
        <end position="176"/>
    </location>
</feature>
<dbReference type="InterPro" id="IPR012337">
    <property type="entry name" value="RNaseH-like_sf"/>
</dbReference>
<dbReference type="Pfam" id="PF00665">
    <property type="entry name" value="rve"/>
    <property type="match status" value="1"/>
</dbReference>
<dbReference type="GO" id="GO:0003676">
    <property type="term" value="F:nucleic acid binding"/>
    <property type="evidence" value="ECO:0007669"/>
    <property type="project" value="InterPro"/>
</dbReference>
<comment type="caution">
    <text evidence="6">The sequence shown here is derived from an EMBL/GenBank/DDBJ whole genome shotgun (WGS) entry which is preliminary data.</text>
</comment>
<dbReference type="Gene3D" id="3.30.420.10">
    <property type="entry name" value="Ribonuclease H-like superfamily/Ribonuclease H"/>
    <property type="match status" value="1"/>
</dbReference>
<dbReference type="GO" id="GO:0008270">
    <property type="term" value="F:zinc ion binding"/>
    <property type="evidence" value="ECO:0007669"/>
    <property type="project" value="UniProtKB-KW"/>
</dbReference>
<feature type="domain" description="CCHC-type" evidence="3">
    <location>
        <begin position="419"/>
        <end position="432"/>
    </location>
</feature>
<evidence type="ECO:0000256" key="1">
    <source>
        <dbReference type="PROSITE-ProRule" id="PRU00047"/>
    </source>
</evidence>
<proteinExistence type="predicted"/>
<dbReference type="Gene3D" id="1.10.340.70">
    <property type="match status" value="1"/>
</dbReference>
<sequence length="2003" mass="221701">MPPASSSEGQVPDQRHFVTDLGAVPRNNIVSVVRGLENEVHQQRGPPYSTFLAELGNSVYGALEANEQFRADVGEVPDGIALAELWLPAFSWLIEELVYPTSPSPWFFSAIKWAIISAGVNSPGGHRLQGRRELKDAISSQVNAEREAARSSLRTRTNPDALVPSPRGVGQPTPALSDEQHYKVVQRARQVAESCGLEKFDGTNDNYVVFRDQARSVLRSSPFLSGNAQLELIFQLLKGGPLLYARRESAAVGLYELPPGVAIERLVAILDSRYDTPQARRGALRVWESLRQTPSETVRQYTARFEEARGLYEDREGKAIADEVLTVKFSNGLTSTAGIAARSIADPMVDRSFEEYVRTVNAYALTFESEAKQVFSKDQASATARSSPTTRTQLMFGDLSEAQGPRGGQPGAKRRGTGCYRCGQQGHLAHNCAATNVKDAQLRCPYCGSYDHKKSCKRPTKPCRRCGKPGHLPGVCRSPKLDRQDSVRVQSSSASPGNLASGANKPEESPSSEGKSEGIPVGTGSGLAVSNESRLVDMPDSAGNGVIEGLDIPPPVMHLRVGSKPEMRQTDKCVHVEALVDSGAGASFVTAELVQFLLAQGIVDQDSVKPIPGISVTFGNGARSQCTRAIKIPLRPIDGYENGTLWISCLISVQGRNSLVLGRPAMRLMGIRLDQASGSIASSYGLADFGDPPGEDRLTREVMACASSVDSVSPLTVVHDVVQKDATFETVKDAKGQQRLRLRVPALEIAGVLPFSESLRRRSVVDEAILHARLCQMESQGQLERVSVGDAVVQLESVIIDKLQHDKDKPRQFPDPELEKRYRITLDLRPVNAMRLCNTGAGVAWLPNSMVNPGTSSGEARIDLKQHQASAAEILRSVPAECTRWFGKLDLSNAFYSIEIPSAIRGLFCTRSRAPDGTQVFWRLTRLPQGWTLSPIYFARAVQYVLSLCEAQRPSSVVVRNYQDDVLICGKDKSSVEQFMATVVAKLEELGFTVNPSKCVGPVTSISFCGFILKDGLYSPDPKMGVYTAKSAESAFAEMLSYVRNRSERQLAWVRSWVGRFNFFRGWLSPERLRDLHSLCGYIKPLQRGVAVSDKDRKLREAFLRLCSDVFNNRILPLAFGQPGPRTLGTIVCTDANLTSWSGIVLRVEACDEHESTGGPSDRLGQDLEPDNSLYEAMGEVIVSLKSLPEFEGKNLRLVPVRVTGGVWTIGESRQSSTWRERAAQLLCIEEARVHLTSPTVIVSDNQNVGKQWHEVEDVFGGKWASMVELYMRTVTHRLWVRRDGLPALADAFARFFVSASPTGRSDRVNGGARWTGSSSELNAGSQVDLQMVAVDFNPALVDVDDDVESMGLDVSDSALATESSVYSDSDTDIVALYDSSGSHEGADRPMTLREVIEHLEAYFSRVGNGGFLDEVRRAQSVDSSTSYMGLKVKDVIQFLITADAEGVAGDDRSKQKKLLAVSKRFFLRDGLLFYHTYSGFKLYIPRAISGAVLKRATRGTGPWMRSFIISSYHDTNTVGIHRGTPRLVPAVSKFYWWPELYRDCSHYCRTCVLCQRRKAKVELRGGELGSTMMRASRPFECVIIDYAGPFRPTEDGETFVFLALDAFSRWLFLVPTKASDSRSAADALWASVVSQHGPPAFLHSDRGAHFTSGTIQEFCQNIHTIHTMGSSRNPRVQGGVERCVRELKSALKVMEEKLRGPDLDWARMLPSIAMVHNWSSPAYGGIVDDFSPYKLLFGKSAPDPCLGQLTASGEIGDTTEYVRSLRQDIRQAHEFWSVVREREVDKRSDRHRMKGQDVEFGPGDRVLRVVPQEVPGGQEGVVLGPYTIVAKMGTNHYRVEGSVDPLPTHQLRRIRTDESVRIGIPLYEEENLPQRADIIDKWARLQKSPLEELKTGDFVMYEVRDEKDPMQFFYDVARVQSNTPEKREISATLLWFDSEERWREDGAMTGTISYQDIVANGFKLTRDLRVPKVLISLKFIVHLCHPLRVRKDKFLTRDTSLQ</sequence>
<organism evidence="6 7">
    <name type="scientific">Perkinsus olseni</name>
    <name type="common">Perkinsus atlanticus</name>
    <dbReference type="NCBI Taxonomy" id="32597"/>
    <lineage>
        <taxon>Eukaryota</taxon>
        <taxon>Sar</taxon>
        <taxon>Alveolata</taxon>
        <taxon>Perkinsozoa</taxon>
        <taxon>Perkinsea</taxon>
        <taxon>Perkinsida</taxon>
        <taxon>Perkinsidae</taxon>
        <taxon>Perkinsus</taxon>
    </lineage>
</organism>
<dbReference type="InterPro" id="IPR036397">
    <property type="entry name" value="RNaseH_sf"/>
</dbReference>
<evidence type="ECO:0000256" key="2">
    <source>
        <dbReference type="SAM" id="MobiDB-lite"/>
    </source>
</evidence>
<dbReference type="EMBL" id="JABANP010000308">
    <property type="protein sequence ID" value="KAF4684515.1"/>
    <property type="molecule type" value="Genomic_DNA"/>
</dbReference>
<keyword evidence="1" id="KW-0862">Zinc</keyword>
<keyword evidence="1" id="KW-0863">Zinc-finger</keyword>
<dbReference type="PANTHER" id="PTHR37984:SF5">
    <property type="entry name" value="PROTEIN NYNRIN-LIKE"/>
    <property type="match status" value="1"/>
</dbReference>
<dbReference type="Pfam" id="PF17921">
    <property type="entry name" value="Integrase_H2C2"/>
    <property type="match status" value="1"/>
</dbReference>
<dbReference type="InterPro" id="IPR043502">
    <property type="entry name" value="DNA/RNA_pol_sf"/>
</dbReference>
<dbReference type="PROSITE" id="PS50878">
    <property type="entry name" value="RT_POL"/>
    <property type="match status" value="1"/>
</dbReference>
<evidence type="ECO:0000313" key="6">
    <source>
        <dbReference type="EMBL" id="KAF4684515.1"/>
    </source>
</evidence>
<evidence type="ECO:0000259" key="4">
    <source>
        <dbReference type="PROSITE" id="PS50878"/>
    </source>
</evidence>
<evidence type="ECO:0000259" key="3">
    <source>
        <dbReference type="PROSITE" id="PS50158"/>
    </source>
</evidence>
<gene>
    <name evidence="6" type="ORF">FOZ60_007729</name>
</gene>
<keyword evidence="1" id="KW-0479">Metal-binding</keyword>
<dbReference type="OrthoDB" id="8014450at2759"/>
<dbReference type="SUPFAM" id="SSF57756">
    <property type="entry name" value="Retrovirus zinc finger-like domains"/>
    <property type="match status" value="1"/>
</dbReference>
<dbReference type="InterPro" id="IPR001584">
    <property type="entry name" value="Integrase_cat-core"/>
</dbReference>
<feature type="region of interest" description="Disordered" evidence="2">
    <location>
        <begin position="474"/>
        <end position="527"/>
    </location>
</feature>
<dbReference type="GO" id="GO:0015074">
    <property type="term" value="P:DNA integration"/>
    <property type="evidence" value="ECO:0007669"/>
    <property type="project" value="InterPro"/>
</dbReference>
<dbReference type="InterPro" id="IPR050951">
    <property type="entry name" value="Retrovirus_Pol_polyprotein"/>
</dbReference>
<evidence type="ECO:0008006" key="8">
    <source>
        <dbReference type="Google" id="ProtNLM"/>
    </source>
</evidence>
<dbReference type="InterPro" id="IPR036875">
    <property type="entry name" value="Znf_CCHC_sf"/>
</dbReference>
<evidence type="ECO:0000313" key="7">
    <source>
        <dbReference type="Proteomes" id="UP000541610"/>
    </source>
</evidence>
<dbReference type="SUPFAM" id="SSF56672">
    <property type="entry name" value="DNA/RNA polymerases"/>
    <property type="match status" value="1"/>
</dbReference>
<dbReference type="InterPro" id="IPR041588">
    <property type="entry name" value="Integrase_H2C2"/>
</dbReference>
<dbReference type="Pfam" id="PF00078">
    <property type="entry name" value="RVT_1"/>
    <property type="match status" value="1"/>
</dbReference>
<reference evidence="6 7" key="1">
    <citation type="submission" date="2020-04" db="EMBL/GenBank/DDBJ databases">
        <title>Perkinsus olseni comparative genomics.</title>
        <authorList>
            <person name="Bogema D.R."/>
        </authorList>
    </citation>
    <scope>NUCLEOTIDE SEQUENCE [LARGE SCALE GENOMIC DNA]</scope>
    <source>
        <strain evidence="6">00978-12</strain>
    </source>
</reference>
<evidence type="ECO:0000259" key="5">
    <source>
        <dbReference type="PROSITE" id="PS50994"/>
    </source>
</evidence>
<dbReference type="InterPro" id="IPR000477">
    <property type="entry name" value="RT_dom"/>
</dbReference>
<feature type="domain" description="Integrase catalytic" evidence="5">
    <location>
        <begin position="1575"/>
        <end position="1741"/>
    </location>
</feature>
<feature type="domain" description="CCHC-type" evidence="3">
    <location>
        <begin position="463"/>
        <end position="478"/>
    </location>
</feature>
<dbReference type="PROSITE" id="PS50994">
    <property type="entry name" value="INTEGRASE"/>
    <property type="match status" value="1"/>
</dbReference>
<dbReference type="InterPro" id="IPR043128">
    <property type="entry name" value="Rev_trsase/Diguanyl_cyclase"/>
</dbReference>
<name>A0A7J6NL17_PEROL</name>
<dbReference type="Proteomes" id="UP000541610">
    <property type="component" value="Unassembled WGS sequence"/>
</dbReference>
<dbReference type="SUPFAM" id="SSF53098">
    <property type="entry name" value="Ribonuclease H-like"/>
    <property type="match status" value="1"/>
</dbReference>